<accession>A0A5B8C833</accession>
<feature type="active site" description="Proton donor/acceptor" evidence="1">
    <location>
        <position position="90"/>
    </location>
</feature>
<dbReference type="AlphaFoldDB" id="A0A5B8C833"/>
<gene>
    <name evidence="3" type="ORF">FE374_18045</name>
</gene>
<evidence type="ECO:0000313" key="3">
    <source>
        <dbReference type="EMBL" id="QDC26257.1"/>
    </source>
</evidence>
<dbReference type="SMART" id="SM00855">
    <property type="entry name" value="PGAM"/>
    <property type="match status" value="1"/>
</dbReference>
<dbReference type="Gene3D" id="3.40.50.1240">
    <property type="entry name" value="Phosphoglycerate mutase-like"/>
    <property type="match status" value="1"/>
</dbReference>
<protein>
    <submittedName>
        <fullName evidence="3">Histidine phosphatase family protein</fullName>
    </submittedName>
</protein>
<dbReference type="InterPro" id="IPR029033">
    <property type="entry name" value="His_PPase_superfam"/>
</dbReference>
<feature type="active site" description="Tele-phosphohistidine intermediate" evidence="1">
    <location>
        <position position="20"/>
    </location>
</feature>
<name>A0A5B8C833_9MICO</name>
<sequence length="207" mass="22526">MLASTHTREADVSELIVVRHGETEWSVSGQHTGTTDIPLTARGEQQARHLLDDLGERAFAAVLVSPRQRARRTAELAGIEEIEVVEDLTEWDYGDLEGRTTAEYLAEREAAGLGPWELFTDGAPGGEDAAAVGARVDRVLVRVRAELERGDVLVVGHSHTSRVLVARWLGLGPEHGVGFLIDAAHRGVLTDKRGLPVLQHWNVPPTS</sequence>
<organism evidence="3 4">
    <name type="scientific">Georgenia yuyongxinii</name>
    <dbReference type="NCBI Taxonomy" id="2589797"/>
    <lineage>
        <taxon>Bacteria</taxon>
        <taxon>Bacillati</taxon>
        <taxon>Actinomycetota</taxon>
        <taxon>Actinomycetes</taxon>
        <taxon>Micrococcales</taxon>
        <taxon>Bogoriellaceae</taxon>
        <taxon>Georgenia</taxon>
    </lineage>
</organism>
<dbReference type="KEGG" id="gyu:FE374_18045"/>
<evidence type="ECO:0000256" key="1">
    <source>
        <dbReference type="PIRSR" id="PIRSR613078-1"/>
    </source>
</evidence>
<feature type="binding site" evidence="2">
    <location>
        <begin position="32"/>
        <end position="33"/>
    </location>
    <ligand>
        <name>substrate</name>
    </ligand>
</feature>
<dbReference type="OrthoDB" id="4697614at2"/>
<feature type="binding site" evidence="2">
    <location>
        <position position="69"/>
    </location>
    <ligand>
        <name>substrate</name>
    </ligand>
</feature>
<dbReference type="PANTHER" id="PTHR48100">
    <property type="entry name" value="BROAD-SPECIFICITY PHOSPHATASE YOR283W-RELATED"/>
    <property type="match status" value="1"/>
</dbReference>
<dbReference type="SUPFAM" id="SSF53254">
    <property type="entry name" value="Phosphoglycerate mutase-like"/>
    <property type="match status" value="1"/>
</dbReference>
<dbReference type="PANTHER" id="PTHR48100:SF15">
    <property type="entry name" value="SEDOHEPTULOSE 1,7-BISPHOSPHATASE"/>
    <property type="match status" value="1"/>
</dbReference>
<evidence type="ECO:0000313" key="4">
    <source>
        <dbReference type="Proteomes" id="UP000314616"/>
    </source>
</evidence>
<dbReference type="CDD" id="cd07067">
    <property type="entry name" value="HP_PGM_like"/>
    <property type="match status" value="1"/>
</dbReference>
<feature type="binding site" evidence="2">
    <location>
        <begin position="90"/>
        <end position="93"/>
    </location>
    <ligand>
        <name>substrate</name>
    </ligand>
</feature>
<dbReference type="Proteomes" id="UP000314616">
    <property type="component" value="Chromosome"/>
</dbReference>
<dbReference type="GO" id="GO:0101006">
    <property type="term" value="F:protein histidine phosphatase activity"/>
    <property type="evidence" value="ECO:0007669"/>
    <property type="project" value="TreeGrafter"/>
</dbReference>
<dbReference type="EMBL" id="CP040915">
    <property type="protein sequence ID" value="QDC26257.1"/>
    <property type="molecule type" value="Genomic_DNA"/>
</dbReference>
<dbReference type="Pfam" id="PF00300">
    <property type="entry name" value="His_Phos_1"/>
    <property type="match status" value="1"/>
</dbReference>
<dbReference type="InterPro" id="IPR013078">
    <property type="entry name" value="His_Pase_superF_clade-1"/>
</dbReference>
<reference evidence="3 4" key="1">
    <citation type="submission" date="2019-05" db="EMBL/GenBank/DDBJ databases">
        <title>Georgenia *** sp. nov., and Georgenia *** sp. nov., isolated from the intestinal contents of plateau pika (Ochotona curzoniae) in the Qinghai-Tibet plateau of China.</title>
        <authorList>
            <person name="Tian Z."/>
        </authorList>
    </citation>
    <scope>NUCLEOTIDE SEQUENCE [LARGE SCALE GENOMIC DNA]</scope>
    <source>
        <strain evidence="3 4">Z443</strain>
    </source>
</reference>
<dbReference type="GO" id="GO:0070297">
    <property type="term" value="P:regulation of phosphorelay signal transduction system"/>
    <property type="evidence" value="ECO:0007669"/>
    <property type="project" value="TreeGrafter"/>
</dbReference>
<dbReference type="InterPro" id="IPR050275">
    <property type="entry name" value="PGM_Phosphatase"/>
</dbReference>
<evidence type="ECO:0000256" key="2">
    <source>
        <dbReference type="PIRSR" id="PIRSR613078-2"/>
    </source>
</evidence>
<proteinExistence type="predicted"/>